<evidence type="ECO:0000313" key="3">
    <source>
        <dbReference type="Proteomes" id="UP001589773"/>
    </source>
</evidence>
<proteinExistence type="predicted"/>
<dbReference type="RefSeq" id="WP_379681772.1">
    <property type="nucleotide sequence ID" value="NZ_JBHLWP010000029.1"/>
</dbReference>
<keyword evidence="3" id="KW-1185">Reference proteome</keyword>
<dbReference type="SUPFAM" id="SSF110296">
    <property type="entry name" value="Oligoxyloglucan reducing end-specific cellobiohydrolase"/>
    <property type="match status" value="1"/>
</dbReference>
<feature type="chain" id="PRO_5045769365" evidence="1">
    <location>
        <begin position="20"/>
        <end position="407"/>
    </location>
</feature>
<keyword evidence="1" id="KW-0732">Signal</keyword>
<evidence type="ECO:0000313" key="2">
    <source>
        <dbReference type="EMBL" id="MFC0254528.1"/>
    </source>
</evidence>
<dbReference type="InterPro" id="IPR015943">
    <property type="entry name" value="WD40/YVTN_repeat-like_dom_sf"/>
</dbReference>
<dbReference type="EMBL" id="JBHLWP010000029">
    <property type="protein sequence ID" value="MFC0254528.1"/>
    <property type="molecule type" value="Genomic_DNA"/>
</dbReference>
<dbReference type="Proteomes" id="UP001589773">
    <property type="component" value="Unassembled WGS sequence"/>
</dbReference>
<dbReference type="Gene3D" id="2.130.10.10">
    <property type="entry name" value="YVTN repeat-like/Quinoprotein amine dehydrogenase"/>
    <property type="match status" value="1"/>
</dbReference>
<organism evidence="2 3">
    <name type="scientific">Massilia consociata</name>
    <dbReference type="NCBI Taxonomy" id="760117"/>
    <lineage>
        <taxon>Bacteria</taxon>
        <taxon>Pseudomonadati</taxon>
        <taxon>Pseudomonadota</taxon>
        <taxon>Betaproteobacteria</taxon>
        <taxon>Burkholderiales</taxon>
        <taxon>Oxalobacteraceae</taxon>
        <taxon>Telluria group</taxon>
        <taxon>Massilia</taxon>
    </lineage>
</organism>
<reference evidence="2 3" key="1">
    <citation type="submission" date="2024-09" db="EMBL/GenBank/DDBJ databases">
        <authorList>
            <person name="Sun Q."/>
            <person name="Mori K."/>
        </authorList>
    </citation>
    <scope>NUCLEOTIDE SEQUENCE [LARGE SCALE GENOMIC DNA]</scope>
    <source>
        <strain evidence="2 3">CCM 7792</strain>
    </source>
</reference>
<comment type="caution">
    <text evidence="2">The sequence shown here is derived from an EMBL/GenBank/DDBJ whole genome shotgun (WGS) entry which is preliminary data.</text>
</comment>
<gene>
    <name evidence="2" type="ORF">ACFFJK_21800</name>
</gene>
<sequence>MHHTSRSAGLALACTVLLAACGGGPDDESAGRAPEPPAATRIDLLSSASRGMESVVFRGQDAYVSLGNTALEGTAVLRAGLPLTSASTWTPVAMGGCALGPADEFFPPRAPRLKLLADTLWLFQPWSDGPQPRAQEHSTCAMSAQAGSFAPRDQGLRACNEYYCSTLSMNALKLSGSRLYSNAGAGINLFASSDQGASWRVLRGGFDEFVCTHTQFQVIGDRVLVGGECPLDHAFLEAYQLSADGMRLVSEDKLPITTPELENRNIQFIEPVPDTQRVFVGVEGGLLRSEDGGRSFKFVIHNPVEGATAYPYVKAFLPLRGKPDTLVVGGFDKHNFRPYMAWSKDGGTTWTDISSMLPGYTRTANGADTRVAVVTSIAEDPQGRILFTMNEREDQQGRLFQLTMGRR</sequence>
<feature type="signal peptide" evidence="1">
    <location>
        <begin position="1"/>
        <end position="19"/>
    </location>
</feature>
<evidence type="ECO:0000256" key="1">
    <source>
        <dbReference type="SAM" id="SignalP"/>
    </source>
</evidence>
<protein>
    <submittedName>
        <fullName evidence="2">WD40/YVTN/BNR-like repeat-containing protein</fullName>
    </submittedName>
</protein>
<name>A0ABV6FLW2_9BURK</name>
<dbReference type="PROSITE" id="PS51257">
    <property type="entry name" value="PROKAR_LIPOPROTEIN"/>
    <property type="match status" value="1"/>
</dbReference>
<accession>A0ABV6FLW2</accession>